<name>A0ABS6G218_9FIRM</name>
<proteinExistence type="predicted"/>
<feature type="domain" description="HD-GYP" evidence="1">
    <location>
        <begin position="1"/>
        <end position="96"/>
    </location>
</feature>
<sequence length="96" mass="11036">MKIIKKHPIYSEELLLKQDSLSKCAAIVKYHHEKWDDSGCPEGIKGDGIPYLARILSIVDVYDALTTDQPYREKNFTQEEALEIILKGRSKQFDPN</sequence>
<dbReference type="PANTHER" id="PTHR45228:SF4">
    <property type="entry name" value="LIPOPROTEIN"/>
    <property type="match status" value="1"/>
</dbReference>
<evidence type="ECO:0000313" key="2">
    <source>
        <dbReference type="EMBL" id="MBU5675767.1"/>
    </source>
</evidence>
<protein>
    <submittedName>
        <fullName evidence="2">HD domain-containing protein</fullName>
    </submittedName>
</protein>
<dbReference type="Pfam" id="PF13487">
    <property type="entry name" value="HD_5"/>
    <property type="match status" value="1"/>
</dbReference>
<dbReference type="PANTHER" id="PTHR45228">
    <property type="entry name" value="CYCLIC DI-GMP PHOSPHODIESTERASE TM_0186-RELATED"/>
    <property type="match status" value="1"/>
</dbReference>
<evidence type="ECO:0000313" key="3">
    <source>
        <dbReference type="Proteomes" id="UP000779508"/>
    </source>
</evidence>
<reference evidence="2 3" key="1">
    <citation type="submission" date="2021-06" db="EMBL/GenBank/DDBJ databases">
        <authorList>
            <person name="Sun Q."/>
            <person name="Li D."/>
        </authorList>
    </citation>
    <scope>NUCLEOTIDE SEQUENCE [LARGE SCALE GENOMIC DNA]</scope>
    <source>
        <strain evidence="2 3">MSJ-5</strain>
    </source>
</reference>
<dbReference type="InterPro" id="IPR052020">
    <property type="entry name" value="Cyclic_di-GMP/3'3'-cGAMP_PDE"/>
</dbReference>
<gene>
    <name evidence="2" type="ORF">KQI88_05005</name>
</gene>
<dbReference type="PROSITE" id="PS51832">
    <property type="entry name" value="HD_GYP"/>
    <property type="match status" value="1"/>
</dbReference>
<dbReference type="Proteomes" id="UP000779508">
    <property type="component" value="Unassembled WGS sequence"/>
</dbReference>
<evidence type="ECO:0000259" key="1">
    <source>
        <dbReference type="PROSITE" id="PS51832"/>
    </source>
</evidence>
<accession>A0ABS6G218</accession>
<dbReference type="InterPro" id="IPR037522">
    <property type="entry name" value="HD_GYP_dom"/>
</dbReference>
<dbReference type="EMBL" id="JAHLQK010000002">
    <property type="protein sequence ID" value="MBU5675767.1"/>
    <property type="molecule type" value="Genomic_DNA"/>
</dbReference>
<keyword evidence="3" id="KW-1185">Reference proteome</keyword>
<organism evidence="2 3">
    <name type="scientific">Alkaliphilus flagellatus</name>
    <dbReference type="NCBI Taxonomy" id="2841507"/>
    <lineage>
        <taxon>Bacteria</taxon>
        <taxon>Bacillati</taxon>
        <taxon>Bacillota</taxon>
        <taxon>Clostridia</taxon>
        <taxon>Peptostreptococcales</taxon>
        <taxon>Natronincolaceae</taxon>
        <taxon>Alkaliphilus</taxon>
    </lineage>
</organism>
<dbReference type="InterPro" id="IPR003607">
    <property type="entry name" value="HD/PDEase_dom"/>
</dbReference>
<dbReference type="CDD" id="cd00077">
    <property type="entry name" value="HDc"/>
    <property type="match status" value="1"/>
</dbReference>
<comment type="caution">
    <text evidence="2">The sequence shown here is derived from an EMBL/GenBank/DDBJ whole genome shotgun (WGS) entry which is preliminary data.</text>
</comment>